<sequence length="330" mass="37360">MDFLVDETSRTTSSLSSSYSLREIVPEREPIPVINLSDDESVEGPEMASVAPGIGLGKSIEEDPSEPTSDSEMMPELEGVAPTDAEGTTTFIAGGSPLSVSPICGYCLWREQRVEASCQQVVALREGISRMDVLFYAARQAWRQEMARAAILERELAQTREAHAAREREILELNNERDCLRQFIAQYLGTTRDSVDRARDELGSRPGCFGSQCPQANRLWVVATGADEALEQFLKFRPPEFYGEVEQEIKVELFLEQLNDIYDTLKYEDAMRVTFVAFRLREMAKYWWLKLPKLGHSRTNHGPGTIFKKNSKRNTYLVGFMSNERMSFSN</sequence>
<organism evidence="1 2">
    <name type="scientific">Catharanthus roseus</name>
    <name type="common">Madagascar periwinkle</name>
    <name type="synonym">Vinca rosea</name>
    <dbReference type="NCBI Taxonomy" id="4058"/>
    <lineage>
        <taxon>Eukaryota</taxon>
        <taxon>Viridiplantae</taxon>
        <taxon>Streptophyta</taxon>
        <taxon>Embryophyta</taxon>
        <taxon>Tracheophyta</taxon>
        <taxon>Spermatophyta</taxon>
        <taxon>Magnoliopsida</taxon>
        <taxon>eudicotyledons</taxon>
        <taxon>Gunneridae</taxon>
        <taxon>Pentapetalae</taxon>
        <taxon>asterids</taxon>
        <taxon>lamiids</taxon>
        <taxon>Gentianales</taxon>
        <taxon>Apocynaceae</taxon>
        <taxon>Rauvolfioideae</taxon>
        <taxon>Vinceae</taxon>
        <taxon>Catharanthinae</taxon>
        <taxon>Catharanthus</taxon>
    </lineage>
</organism>
<keyword evidence="2" id="KW-1185">Reference proteome</keyword>
<dbReference type="EMBL" id="CM044701">
    <property type="protein sequence ID" value="KAI5681103.1"/>
    <property type="molecule type" value="Genomic_DNA"/>
</dbReference>
<comment type="caution">
    <text evidence="1">The sequence shown here is derived from an EMBL/GenBank/DDBJ whole genome shotgun (WGS) entry which is preliminary data.</text>
</comment>
<accession>A0ACC0C8K9</accession>
<protein>
    <submittedName>
        <fullName evidence="1">Uncharacterized protein</fullName>
    </submittedName>
</protein>
<gene>
    <name evidence="1" type="ORF">M9H77_02330</name>
</gene>
<evidence type="ECO:0000313" key="1">
    <source>
        <dbReference type="EMBL" id="KAI5681103.1"/>
    </source>
</evidence>
<reference evidence="2" key="1">
    <citation type="journal article" date="2023" name="Nat. Plants">
        <title>Single-cell RNA sequencing provides a high-resolution roadmap for understanding the multicellular compartmentation of specialized metabolism.</title>
        <authorList>
            <person name="Sun S."/>
            <person name="Shen X."/>
            <person name="Li Y."/>
            <person name="Li Y."/>
            <person name="Wang S."/>
            <person name="Li R."/>
            <person name="Zhang H."/>
            <person name="Shen G."/>
            <person name="Guo B."/>
            <person name="Wei J."/>
            <person name="Xu J."/>
            <person name="St-Pierre B."/>
            <person name="Chen S."/>
            <person name="Sun C."/>
        </authorList>
    </citation>
    <scope>NUCLEOTIDE SEQUENCE [LARGE SCALE GENOMIC DNA]</scope>
</reference>
<proteinExistence type="predicted"/>
<name>A0ACC0C8K9_CATRO</name>
<dbReference type="Proteomes" id="UP001060085">
    <property type="component" value="Linkage Group LG01"/>
</dbReference>
<evidence type="ECO:0000313" key="2">
    <source>
        <dbReference type="Proteomes" id="UP001060085"/>
    </source>
</evidence>